<keyword evidence="3" id="KW-1185">Reference proteome</keyword>
<dbReference type="AlphaFoldDB" id="A0ABD1QA34"/>
<dbReference type="Proteomes" id="UP001604336">
    <property type="component" value="Unassembled WGS sequence"/>
</dbReference>
<evidence type="ECO:0000313" key="3">
    <source>
        <dbReference type="Proteomes" id="UP001604336"/>
    </source>
</evidence>
<accession>A0ABD1QA34</accession>
<name>A0ABD1QA34_9LAMI</name>
<organism evidence="2 3">
    <name type="scientific">Abeliophyllum distichum</name>
    <dbReference type="NCBI Taxonomy" id="126358"/>
    <lineage>
        <taxon>Eukaryota</taxon>
        <taxon>Viridiplantae</taxon>
        <taxon>Streptophyta</taxon>
        <taxon>Embryophyta</taxon>
        <taxon>Tracheophyta</taxon>
        <taxon>Spermatophyta</taxon>
        <taxon>Magnoliopsida</taxon>
        <taxon>eudicotyledons</taxon>
        <taxon>Gunneridae</taxon>
        <taxon>Pentapetalae</taxon>
        <taxon>asterids</taxon>
        <taxon>lamiids</taxon>
        <taxon>Lamiales</taxon>
        <taxon>Oleaceae</taxon>
        <taxon>Forsythieae</taxon>
        <taxon>Abeliophyllum</taxon>
    </lineage>
</organism>
<feature type="region of interest" description="Disordered" evidence="1">
    <location>
        <begin position="116"/>
        <end position="149"/>
    </location>
</feature>
<gene>
    <name evidence="2" type="ORF">Adt_40075</name>
</gene>
<evidence type="ECO:0000313" key="2">
    <source>
        <dbReference type="EMBL" id="KAL2471939.1"/>
    </source>
</evidence>
<proteinExistence type="predicted"/>
<sequence length="149" mass="16525">MVQRADFQGHLLEHVIQQCGWSKVVAAPHPPYITLVREFFENFNEEIDTLESSHRHKTWVDSNSQHSIMFPCLISGICVEVGAPLLPFEEADTPEVPLTHKTIDNSEARMQAREIRTQSAPAVQPDEAAHDLSPPVPQPALAADANLGI</sequence>
<dbReference type="EMBL" id="JBFOLK010000012">
    <property type="protein sequence ID" value="KAL2471939.1"/>
    <property type="molecule type" value="Genomic_DNA"/>
</dbReference>
<protein>
    <submittedName>
        <fullName evidence="2">Uncharacterized protein</fullName>
    </submittedName>
</protein>
<comment type="caution">
    <text evidence="2">The sequence shown here is derived from an EMBL/GenBank/DDBJ whole genome shotgun (WGS) entry which is preliminary data.</text>
</comment>
<evidence type="ECO:0000256" key="1">
    <source>
        <dbReference type="SAM" id="MobiDB-lite"/>
    </source>
</evidence>
<reference evidence="3" key="1">
    <citation type="submission" date="2024-07" db="EMBL/GenBank/DDBJ databases">
        <title>Two chromosome-level genome assemblies of Korean endemic species Abeliophyllum distichum and Forsythia ovata (Oleaceae).</title>
        <authorList>
            <person name="Jang H."/>
        </authorList>
    </citation>
    <scope>NUCLEOTIDE SEQUENCE [LARGE SCALE GENOMIC DNA]</scope>
</reference>